<evidence type="ECO:0000313" key="2">
    <source>
        <dbReference type="Proteomes" id="UP000176558"/>
    </source>
</evidence>
<comment type="caution">
    <text evidence="1">The sequence shown here is derived from an EMBL/GenBank/DDBJ whole genome shotgun (WGS) entry which is preliminary data.</text>
</comment>
<evidence type="ECO:0000313" key="1">
    <source>
        <dbReference type="EMBL" id="OHB12540.1"/>
    </source>
</evidence>
<sequence>MIYQTESMSDKTKKVIRIHDIGDASDVRMEVHVQALKFDDPSILAIVTEDNRHDVAKLFSEKLNMPIEGETTFPISRRWKPADQSDDLLNEVSDRAIHNMYKK</sequence>
<dbReference type="AlphaFoldDB" id="A0A1G2UT23"/>
<name>A0A1G2UT23_9BACT</name>
<accession>A0A1G2UT23</accession>
<protein>
    <submittedName>
        <fullName evidence="1">Uncharacterized protein</fullName>
    </submittedName>
</protein>
<reference evidence="1 2" key="1">
    <citation type="journal article" date="2016" name="Nat. Commun.">
        <title>Thousands of microbial genomes shed light on interconnected biogeochemical processes in an aquifer system.</title>
        <authorList>
            <person name="Anantharaman K."/>
            <person name="Brown C.T."/>
            <person name="Hug L.A."/>
            <person name="Sharon I."/>
            <person name="Castelle C.J."/>
            <person name="Probst A.J."/>
            <person name="Thomas B.C."/>
            <person name="Singh A."/>
            <person name="Wilkins M.J."/>
            <person name="Karaoz U."/>
            <person name="Brodie E.L."/>
            <person name="Williams K.H."/>
            <person name="Hubbard S.S."/>
            <person name="Banfield J.F."/>
        </authorList>
    </citation>
    <scope>NUCLEOTIDE SEQUENCE [LARGE SCALE GENOMIC DNA]</scope>
</reference>
<dbReference type="Proteomes" id="UP000176558">
    <property type="component" value="Unassembled WGS sequence"/>
</dbReference>
<gene>
    <name evidence="1" type="ORF">A3G99_01835</name>
</gene>
<dbReference type="EMBL" id="MHWT01000014">
    <property type="protein sequence ID" value="OHB12540.1"/>
    <property type="molecule type" value="Genomic_DNA"/>
</dbReference>
<proteinExistence type="predicted"/>
<organism evidence="1 2">
    <name type="scientific">Candidatus Zambryskibacteria bacterium RIFCSPLOWO2_12_FULL_39_23</name>
    <dbReference type="NCBI Taxonomy" id="1802776"/>
    <lineage>
        <taxon>Bacteria</taxon>
        <taxon>Candidatus Zambryskiibacteriota</taxon>
    </lineage>
</organism>